<protein>
    <submittedName>
        <fullName evidence="1">Uncharacterized protein</fullName>
    </submittedName>
</protein>
<name>A0A2A8AKL2_9BACI</name>
<evidence type="ECO:0000313" key="2">
    <source>
        <dbReference type="EMBL" id="PEK23138.1"/>
    </source>
</evidence>
<accession>A0A2A8AKL2</accession>
<dbReference type="Proteomes" id="UP000220045">
    <property type="component" value="Unassembled WGS sequence"/>
</dbReference>
<dbReference type="EMBL" id="NUEL01000017">
    <property type="protein sequence ID" value="PEJ08103.1"/>
    <property type="molecule type" value="Genomic_DNA"/>
</dbReference>
<evidence type="ECO:0000313" key="3">
    <source>
        <dbReference type="Proteomes" id="UP000220045"/>
    </source>
</evidence>
<organism evidence="1 3">
    <name type="scientific">Bacillus wiedmannii</name>
    <dbReference type="NCBI Taxonomy" id="1890302"/>
    <lineage>
        <taxon>Bacteria</taxon>
        <taxon>Bacillati</taxon>
        <taxon>Bacillota</taxon>
        <taxon>Bacilli</taxon>
        <taxon>Bacillales</taxon>
        <taxon>Bacillaceae</taxon>
        <taxon>Bacillus</taxon>
        <taxon>Bacillus cereus group</taxon>
    </lineage>
</organism>
<dbReference type="Proteomes" id="UP000220435">
    <property type="component" value="Unassembled WGS sequence"/>
</dbReference>
<dbReference type="EMBL" id="NUFG01000013">
    <property type="protein sequence ID" value="PEK23138.1"/>
    <property type="molecule type" value="Genomic_DNA"/>
</dbReference>
<dbReference type="AlphaFoldDB" id="A0A2A8AKL2"/>
<gene>
    <name evidence="1" type="ORF">CN684_13425</name>
    <name evidence="2" type="ORF">CN694_20350</name>
</gene>
<reference evidence="2 4" key="1">
    <citation type="submission" date="2017-09" db="EMBL/GenBank/DDBJ databases">
        <title>Large-scale bioinformatics analysis of Bacillus genomes uncovers conserved roles of natural products in bacterial physiology.</title>
        <authorList>
            <consortium name="Agbiome Team Llc"/>
            <person name="Bleich R.M."/>
            <person name="Kirk G.J."/>
            <person name="Santa Maria K.C."/>
            <person name="Allen S.E."/>
            <person name="Farag S."/>
            <person name="Shank E.A."/>
            <person name="Bowers A."/>
        </authorList>
    </citation>
    <scope>NUCLEOTIDE SEQUENCE [LARGE SCALE GENOMIC DNA]</scope>
    <source>
        <strain evidence="2 4">AFS000414</strain>
    </source>
</reference>
<evidence type="ECO:0000313" key="4">
    <source>
        <dbReference type="Proteomes" id="UP000220435"/>
    </source>
</evidence>
<comment type="caution">
    <text evidence="1">The sequence shown here is derived from an EMBL/GenBank/DDBJ whole genome shotgun (WGS) entry which is preliminary data.</text>
</comment>
<proteinExistence type="predicted"/>
<sequence length="37" mass="4437">MHFFIAFPKQYDEKALAARLLSLYAKRNPFSRYTTKI</sequence>
<reference evidence="1 3" key="2">
    <citation type="submission" date="2017-09" db="EMBL/GenBank/DDBJ databases">
        <title>Large-scale bioinformatics analysis of Bacillus genomes uncovers conserved roles of natural products in bacterial physiology.</title>
        <authorList>
            <consortium name="Agbiome Team Llc"/>
            <person name="Bleich R.M."/>
            <person name="Grubbs K.J."/>
            <person name="Santa Maria K.C."/>
            <person name="Allen S.E."/>
            <person name="Farag S."/>
            <person name="Shank E.A."/>
            <person name="Bowers A."/>
        </authorList>
    </citation>
    <scope>NUCLEOTIDE SEQUENCE [LARGE SCALE GENOMIC DNA]</scope>
    <source>
        <strain evidence="1 3">AFS004017</strain>
    </source>
</reference>
<evidence type="ECO:0000313" key="1">
    <source>
        <dbReference type="EMBL" id="PEJ08103.1"/>
    </source>
</evidence>